<dbReference type="InterPro" id="IPR029149">
    <property type="entry name" value="Creatin/AminoP/Spt16_N"/>
</dbReference>
<evidence type="ECO:0000256" key="6">
    <source>
        <dbReference type="ARBA" id="ARBA00022723"/>
    </source>
</evidence>
<dbReference type="InterPro" id="IPR052433">
    <property type="entry name" value="X-Pro_dipept-like"/>
</dbReference>
<evidence type="ECO:0000259" key="11">
    <source>
        <dbReference type="SMART" id="SM01011"/>
    </source>
</evidence>
<evidence type="ECO:0000313" key="13">
    <source>
        <dbReference type="Proteomes" id="UP001218788"/>
    </source>
</evidence>
<comment type="similarity">
    <text evidence="3 10">Belongs to the peptidase M24B family.</text>
</comment>
<dbReference type="Proteomes" id="UP001218788">
    <property type="component" value="Unassembled WGS sequence"/>
</dbReference>
<dbReference type="Gene3D" id="3.40.350.10">
    <property type="entry name" value="Creatinase/prolidase N-terminal domain"/>
    <property type="match status" value="1"/>
</dbReference>
<keyword evidence="7 12" id="KW-0378">Hydrolase</keyword>
<evidence type="ECO:0000313" key="12">
    <source>
        <dbReference type="EMBL" id="MDC8830207.1"/>
    </source>
</evidence>
<keyword evidence="8" id="KW-0482">Metalloprotease</keyword>
<comment type="caution">
    <text evidence="12">The sequence shown here is derived from an EMBL/GenBank/DDBJ whole genome shotgun (WGS) entry which is preliminary data.</text>
</comment>
<evidence type="ECO:0000256" key="4">
    <source>
        <dbReference type="ARBA" id="ARBA00012574"/>
    </source>
</evidence>
<keyword evidence="5" id="KW-0645">Protease</keyword>
<protein>
    <recommendedName>
        <fullName evidence="4">Xaa-Pro aminopeptidase</fullName>
        <ecNumber evidence="4">3.4.11.9</ecNumber>
    </recommendedName>
</protein>
<evidence type="ECO:0000256" key="7">
    <source>
        <dbReference type="ARBA" id="ARBA00022801"/>
    </source>
</evidence>
<dbReference type="SUPFAM" id="SSF55920">
    <property type="entry name" value="Creatinase/aminopeptidase"/>
    <property type="match status" value="1"/>
</dbReference>
<dbReference type="Pfam" id="PF00557">
    <property type="entry name" value="Peptidase_M24"/>
    <property type="match status" value="1"/>
</dbReference>
<dbReference type="GO" id="GO:0004177">
    <property type="term" value="F:aminopeptidase activity"/>
    <property type="evidence" value="ECO:0007669"/>
    <property type="project" value="UniProtKB-KW"/>
</dbReference>
<dbReference type="PANTHER" id="PTHR43226:SF4">
    <property type="entry name" value="XAA-PRO AMINOPEPTIDASE 3"/>
    <property type="match status" value="1"/>
</dbReference>
<proteinExistence type="inferred from homology"/>
<evidence type="ECO:0000256" key="3">
    <source>
        <dbReference type="ARBA" id="ARBA00008766"/>
    </source>
</evidence>
<gene>
    <name evidence="12" type="primary">pepP</name>
    <name evidence="12" type="ORF">OIK42_05465</name>
</gene>
<dbReference type="InterPro" id="IPR000994">
    <property type="entry name" value="Pept_M24"/>
</dbReference>
<dbReference type="CDD" id="cd01087">
    <property type="entry name" value="Prolidase"/>
    <property type="match status" value="1"/>
</dbReference>
<evidence type="ECO:0000256" key="5">
    <source>
        <dbReference type="ARBA" id="ARBA00022670"/>
    </source>
</evidence>
<dbReference type="RefSeq" id="WP_273638965.1">
    <property type="nucleotide sequence ID" value="NZ_JAQQXP010000001.1"/>
</dbReference>
<organism evidence="12 13">
    <name type="scientific">Alteromonas gilva</name>
    <dbReference type="NCBI Taxonomy" id="2987522"/>
    <lineage>
        <taxon>Bacteria</taxon>
        <taxon>Pseudomonadati</taxon>
        <taxon>Pseudomonadota</taxon>
        <taxon>Gammaproteobacteria</taxon>
        <taxon>Alteromonadales</taxon>
        <taxon>Alteromonadaceae</taxon>
        <taxon>Alteromonas/Salinimonas group</taxon>
        <taxon>Alteromonas</taxon>
    </lineage>
</organism>
<evidence type="ECO:0000256" key="10">
    <source>
        <dbReference type="RuleBase" id="RU000590"/>
    </source>
</evidence>
<dbReference type="InterPro" id="IPR001131">
    <property type="entry name" value="Peptidase_M24B_aminopep-P_CS"/>
</dbReference>
<keyword evidence="13" id="KW-1185">Reference proteome</keyword>
<dbReference type="PANTHER" id="PTHR43226">
    <property type="entry name" value="XAA-PRO AMINOPEPTIDASE 3"/>
    <property type="match status" value="1"/>
</dbReference>
<evidence type="ECO:0000256" key="2">
    <source>
        <dbReference type="ARBA" id="ARBA00001936"/>
    </source>
</evidence>
<feature type="domain" description="Aminopeptidase P N-terminal" evidence="11">
    <location>
        <begin position="2"/>
        <end position="137"/>
    </location>
</feature>
<evidence type="ECO:0000256" key="8">
    <source>
        <dbReference type="ARBA" id="ARBA00023049"/>
    </source>
</evidence>
<dbReference type="InterPro" id="IPR007865">
    <property type="entry name" value="Aminopep_P_N"/>
</dbReference>
<dbReference type="SMART" id="SM01011">
    <property type="entry name" value="AMP_N"/>
    <property type="match status" value="1"/>
</dbReference>
<dbReference type="NCBIfam" id="NF008131">
    <property type="entry name" value="PRK10879.1"/>
    <property type="match status" value="1"/>
</dbReference>
<dbReference type="PROSITE" id="PS00491">
    <property type="entry name" value="PROLINE_PEPTIDASE"/>
    <property type="match status" value="1"/>
</dbReference>
<keyword evidence="9" id="KW-0464">Manganese</keyword>
<keyword evidence="6 10" id="KW-0479">Metal-binding</keyword>
<keyword evidence="12" id="KW-0031">Aminopeptidase</keyword>
<sequence length="439" mass="49098">MLNAKQYRQRQTRLLRRMPPNSIMLVPAAQLVTRSRDTEYVFRQHSDFWYLTGFNEPEAWLLLSNHERYGGDYRVMVCLAKDPHTEIWQGRRLGPEQAAETFKLDEAYPTDALSELLPEWLDGHEALYFAQGECDFADEVVFTALATLRDAPKQNRAPQQLIDSRPLLHTMRMLKSRDEIEVMRTAAEISARAHCRAMQFAQPGCFEYQLEAELHHEFAMAGARQPAYGTIVGGGENACILHYTENSDEIMDGTLILIDAGAEYNGYAADITRTFPVNGTFSAPQAELYQLVLDAQLAALNEIKAGVTLPDVTQVVIGVITEGLCKLGLISDSVEEALAAQHWRRFFMHGLGHYLGLDVHDVGDYVHNGEPLPLQTGMVITVEPGIYIPNDTDIAPQYRGIGIRIEDNIVITNDGYDMLTGGVPKTIADIEALMAQRTV</sequence>
<comment type="cofactor">
    <cofactor evidence="2">
        <name>Mn(2+)</name>
        <dbReference type="ChEBI" id="CHEBI:29035"/>
    </cofactor>
</comment>
<dbReference type="SUPFAM" id="SSF53092">
    <property type="entry name" value="Creatinase/prolidase N-terminal domain"/>
    <property type="match status" value="1"/>
</dbReference>
<evidence type="ECO:0000256" key="9">
    <source>
        <dbReference type="ARBA" id="ARBA00023211"/>
    </source>
</evidence>
<dbReference type="EC" id="3.4.11.9" evidence="4"/>
<evidence type="ECO:0000256" key="1">
    <source>
        <dbReference type="ARBA" id="ARBA00001424"/>
    </source>
</evidence>
<dbReference type="EMBL" id="JAQQXP010000001">
    <property type="protein sequence ID" value="MDC8830207.1"/>
    <property type="molecule type" value="Genomic_DNA"/>
</dbReference>
<dbReference type="Pfam" id="PF05195">
    <property type="entry name" value="AMP_N"/>
    <property type="match status" value="1"/>
</dbReference>
<accession>A0ABT5KZZ5</accession>
<dbReference type="Gene3D" id="3.90.230.10">
    <property type="entry name" value="Creatinase/methionine aminopeptidase superfamily"/>
    <property type="match status" value="1"/>
</dbReference>
<reference evidence="12 13" key="1">
    <citation type="submission" date="2022-10" db="EMBL/GenBank/DDBJ databases">
        <title>Alteromonas sp. chi3 Genome sequencing.</title>
        <authorList>
            <person name="Park S."/>
        </authorList>
    </citation>
    <scope>NUCLEOTIDE SEQUENCE [LARGE SCALE GENOMIC DNA]</scope>
    <source>
        <strain evidence="13">chi3</strain>
    </source>
</reference>
<name>A0ABT5KZZ5_9ALTE</name>
<comment type="catalytic activity">
    <reaction evidence="1">
        <text>Release of any N-terminal amino acid, including proline, that is linked to proline, even from a dipeptide or tripeptide.</text>
        <dbReference type="EC" id="3.4.11.9"/>
    </reaction>
</comment>
<dbReference type="InterPro" id="IPR036005">
    <property type="entry name" value="Creatinase/aminopeptidase-like"/>
</dbReference>